<reference evidence="6" key="1">
    <citation type="submission" date="2025-08" db="UniProtKB">
        <authorList>
            <consortium name="RefSeq"/>
        </authorList>
    </citation>
    <scope>IDENTIFICATION</scope>
    <source>
        <tissue evidence="6">Total insect</tissue>
    </source>
</reference>
<dbReference type="GeneID" id="117652036"/>
<name>A0A6P9A4X3_THRPL</name>
<dbReference type="OrthoDB" id="8190203at2759"/>
<evidence type="ECO:0000313" key="6">
    <source>
        <dbReference type="RefSeq" id="XP_034252560.1"/>
    </source>
</evidence>
<evidence type="ECO:0000256" key="2">
    <source>
        <dbReference type="SAM" id="MobiDB-lite"/>
    </source>
</evidence>
<keyword evidence="5" id="KW-1185">Reference proteome</keyword>
<organism evidence="6">
    <name type="scientific">Thrips palmi</name>
    <name type="common">Melon thrips</name>
    <dbReference type="NCBI Taxonomy" id="161013"/>
    <lineage>
        <taxon>Eukaryota</taxon>
        <taxon>Metazoa</taxon>
        <taxon>Ecdysozoa</taxon>
        <taxon>Arthropoda</taxon>
        <taxon>Hexapoda</taxon>
        <taxon>Insecta</taxon>
        <taxon>Pterygota</taxon>
        <taxon>Neoptera</taxon>
        <taxon>Paraneoptera</taxon>
        <taxon>Thysanoptera</taxon>
        <taxon>Terebrantia</taxon>
        <taxon>Thripoidea</taxon>
        <taxon>Thripidae</taxon>
        <taxon>Thrips</taxon>
    </lineage>
</organism>
<proteinExistence type="predicted"/>
<dbReference type="Pfam" id="PF21787">
    <property type="entry name" value="TNP-like_RNaseH_N"/>
    <property type="match status" value="1"/>
</dbReference>
<feature type="domain" description="Transposable element P transposase-like GTP-binding insertion" evidence="4">
    <location>
        <begin position="292"/>
        <end position="407"/>
    </location>
</feature>
<gene>
    <name evidence="6" type="primary">LOC117652036</name>
</gene>
<evidence type="ECO:0000256" key="1">
    <source>
        <dbReference type="SAM" id="Coils"/>
    </source>
</evidence>
<protein>
    <submittedName>
        <fullName evidence="6">Uncharacterized protein LOC117652036</fullName>
    </submittedName>
</protein>
<feature type="compositionally biased region" description="Polar residues" evidence="2">
    <location>
        <begin position="539"/>
        <end position="549"/>
    </location>
</feature>
<dbReference type="InterPro" id="IPR048365">
    <property type="entry name" value="TNP-like_RNaseH_N"/>
</dbReference>
<dbReference type="KEGG" id="tpal:117652036"/>
<dbReference type="RefSeq" id="XP_034252560.1">
    <property type="nucleotide sequence ID" value="XM_034396669.1"/>
</dbReference>
<keyword evidence="1" id="KW-0175">Coiled coil</keyword>
<dbReference type="Pfam" id="PF21788">
    <property type="entry name" value="TNP-like_GBD"/>
    <property type="match status" value="1"/>
</dbReference>
<accession>A0A6P9A4X3</accession>
<evidence type="ECO:0000259" key="3">
    <source>
        <dbReference type="Pfam" id="PF21787"/>
    </source>
</evidence>
<feature type="domain" description="Transposable element P transposase-like RNase H" evidence="3">
    <location>
        <begin position="113"/>
        <end position="257"/>
    </location>
</feature>
<feature type="coiled-coil region" evidence="1">
    <location>
        <begin position="2"/>
        <end position="29"/>
    </location>
</feature>
<evidence type="ECO:0000313" key="5">
    <source>
        <dbReference type="Proteomes" id="UP000515158"/>
    </source>
</evidence>
<evidence type="ECO:0000259" key="4">
    <source>
        <dbReference type="Pfam" id="PF21788"/>
    </source>
</evidence>
<sequence length="577" mass="66279">MAKQEKKRADRLQKRVDSLTIKLDEAMKDELVALLLANQHKMTDIQRTFWISQMDAIGKDDKRGIRWNPMLIRIALHLHSLSPNTCQFFDTTKILILPSKRRLYDYSHFVEAQEGCQKELLLMIKQKAEKCGSEDHFSYINLMFDEMNIKTGIVTHRSTGKLIGYTNLSGVDEEIAKIQQELTMRTYRPRLAKKVLVYVARGITSDVKDVVAIFTTDDLAAHQLYDRTWDVIYHLEEAGLKVLTLSFDGASVNRKFAMMHESLDKSSAYTYCTKNLATEDHRPLFFIIDPPHLLKTIRNALANSFSHRKSRKLWKNGEHLSWKVLEEVYEITKNWKHTGHKLKKDHIKLSSFSVMTVIYATQILSNSTAKAIEDLSSHPSMSKYQTKELVKFIRLMNRFFDCVNTRIEPSEDTTNQDKEPFFDENDSRLSFLEKDVLNYFEDWKSEVTERPGEYTEADRNKMIISHQALGALQITIKSITSAIRYMLQVGAPCVGARVFNQDPAEQYFAKLRRKQGDGNNPLVKNVLDSRLSLVAQGHVASTSTSSKGNVQGEKRKGEIEVDSSPLPSRKVSRKSQE</sequence>
<dbReference type="InParanoid" id="A0A6P9A4X3"/>
<dbReference type="InterPro" id="IPR048366">
    <property type="entry name" value="TNP-like_GBD"/>
</dbReference>
<dbReference type="AlphaFoldDB" id="A0A6P9A4X3"/>
<dbReference type="Proteomes" id="UP000515158">
    <property type="component" value="Unplaced"/>
</dbReference>
<feature type="region of interest" description="Disordered" evidence="2">
    <location>
        <begin position="538"/>
        <end position="577"/>
    </location>
</feature>